<evidence type="ECO:0000313" key="2">
    <source>
        <dbReference type="Proteomes" id="UP000225448"/>
    </source>
</evidence>
<gene>
    <name evidence="1" type="ORF">PHABIO_327</name>
</gene>
<proteinExistence type="predicted"/>
<protein>
    <submittedName>
        <fullName evidence="1">Uncharacterized protein</fullName>
    </submittedName>
</protein>
<evidence type="ECO:0000313" key="1">
    <source>
        <dbReference type="EMBL" id="ARV76958.1"/>
    </source>
</evidence>
<keyword evidence="2" id="KW-1185">Reference proteome</keyword>
<organism evidence="1 2">
    <name type="scientific">Pseudomonas phage Phabio</name>
    <dbReference type="NCBI Taxonomy" id="2006668"/>
    <lineage>
        <taxon>Viruses</taxon>
        <taxon>Duplodnaviria</taxon>
        <taxon>Heunggongvirae</taxon>
        <taxon>Uroviricota</taxon>
        <taxon>Caudoviricetes</taxon>
        <taxon>Chimalliviridae</taxon>
        <taxon>Phabiovirus</taxon>
        <taxon>Phabiovirus phabio</taxon>
    </lineage>
</organism>
<reference evidence="1 2" key="1">
    <citation type="submission" date="2017-05" db="EMBL/GenBank/DDBJ databases">
        <authorList>
            <person name="Song R."/>
            <person name="Chenine A.L."/>
            <person name="Ruprecht R.M."/>
        </authorList>
    </citation>
    <scope>NUCLEOTIDE SEQUENCE [LARGE SCALE GENOMIC DNA]</scope>
</reference>
<name>A0A1Y0T0E6_9CAUD</name>
<accession>A0A1Y0T0E6</accession>
<dbReference type="Proteomes" id="UP000225448">
    <property type="component" value="Segment"/>
</dbReference>
<sequence length="112" mass="12755">MTISAYTQLVQDTLKPLVSTAYNLNYKNVSHPPERVWCQDGNTGITIYPNGLDYTKDGLTKAVKWELINDTVANVTFPYEDSLFELINFLKVYLFGATFLNIAKKKLEVQND</sequence>
<dbReference type="EMBL" id="MF042360">
    <property type="protein sequence ID" value="ARV76958.1"/>
    <property type="molecule type" value="Genomic_DNA"/>
</dbReference>